<accession>A0A368T1U9</accession>
<proteinExistence type="predicted"/>
<evidence type="ECO:0000313" key="2">
    <source>
        <dbReference type="Proteomes" id="UP000253318"/>
    </source>
</evidence>
<keyword evidence="2" id="KW-1185">Reference proteome</keyword>
<gene>
    <name evidence="1" type="ORF">DEF24_19170</name>
</gene>
<dbReference type="RefSeq" id="WP_114400190.1">
    <property type="nucleotide sequence ID" value="NZ_QEIM01000191.1"/>
</dbReference>
<protein>
    <submittedName>
        <fullName evidence="1">Uncharacterized protein</fullName>
    </submittedName>
</protein>
<dbReference type="EMBL" id="QEIN01000165">
    <property type="protein sequence ID" value="RCV54534.1"/>
    <property type="molecule type" value="Genomic_DNA"/>
</dbReference>
<dbReference type="AlphaFoldDB" id="A0A368T1U9"/>
<dbReference type="Proteomes" id="UP000253318">
    <property type="component" value="Unassembled WGS sequence"/>
</dbReference>
<name>A0A368T1U9_9ACTN</name>
<dbReference type="OrthoDB" id="5738357at2"/>
<sequence>MSQEVPKSALDLDEILRRGGANVGDEDFAFAGCPGCGRVFLFEGEADALYLDPHDLGRRHLPAAAAPDLGPCPSCGERVGYRSAATWAEVARSAWVWAVRADAWPRGLRPGPPGRAAP</sequence>
<organism evidence="1 2">
    <name type="scientific">Marinitenerispora sediminis</name>
    <dbReference type="NCBI Taxonomy" id="1931232"/>
    <lineage>
        <taxon>Bacteria</taxon>
        <taxon>Bacillati</taxon>
        <taxon>Actinomycetota</taxon>
        <taxon>Actinomycetes</taxon>
        <taxon>Streptosporangiales</taxon>
        <taxon>Nocardiopsidaceae</taxon>
        <taxon>Marinitenerispora</taxon>
    </lineage>
</organism>
<comment type="caution">
    <text evidence="1">The sequence shown here is derived from an EMBL/GenBank/DDBJ whole genome shotgun (WGS) entry which is preliminary data.</text>
</comment>
<reference evidence="1 2" key="1">
    <citation type="submission" date="2018-04" db="EMBL/GenBank/DDBJ databases">
        <title>Novel actinobacteria from marine sediment.</title>
        <authorList>
            <person name="Ng Z.Y."/>
            <person name="Tan G.Y.A."/>
        </authorList>
    </citation>
    <scope>NUCLEOTIDE SEQUENCE [LARGE SCALE GENOMIC DNA]</scope>
    <source>
        <strain evidence="1 2">TPS81</strain>
    </source>
</reference>
<evidence type="ECO:0000313" key="1">
    <source>
        <dbReference type="EMBL" id="RCV54534.1"/>
    </source>
</evidence>